<feature type="signal peptide" evidence="1">
    <location>
        <begin position="1"/>
        <end position="17"/>
    </location>
</feature>
<keyword evidence="1" id="KW-0732">Signal</keyword>
<protein>
    <recommendedName>
        <fullName evidence="4">Autotransporter-associated beta strand repeat protein</fullName>
    </recommendedName>
</protein>
<reference evidence="2 3" key="1">
    <citation type="submission" date="2019-02" db="EMBL/GenBank/DDBJ databases">
        <title>Deep-cultivation of Planctomycetes and their phenomic and genomic characterization uncovers novel biology.</title>
        <authorList>
            <person name="Wiegand S."/>
            <person name="Jogler M."/>
            <person name="Boedeker C."/>
            <person name="Pinto D."/>
            <person name="Vollmers J."/>
            <person name="Rivas-Marin E."/>
            <person name="Kohn T."/>
            <person name="Peeters S.H."/>
            <person name="Heuer A."/>
            <person name="Rast P."/>
            <person name="Oberbeckmann S."/>
            <person name="Bunk B."/>
            <person name="Jeske O."/>
            <person name="Meyerdierks A."/>
            <person name="Storesund J.E."/>
            <person name="Kallscheuer N."/>
            <person name="Luecker S."/>
            <person name="Lage O.M."/>
            <person name="Pohl T."/>
            <person name="Merkel B.J."/>
            <person name="Hornburger P."/>
            <person name="Mueller R.-W."/>
            <person name="Bruemmer F."/>
            <person name="Labrenz M."/>
            <person name="Spormann A.M."/>
            <person name="Op Den Camp H."/>
            <person name="Overmann J."/>
            <person name="Amann R."/>
            <person name="Jetten M.S.M."/>
            <person name="Mascher T."/>
            <person name="Medema M.H."/>
            <person name="Devos D.P."/>
            <person name="Kaster A.-K."/>
            <person name="Ovreas L."/>
            <person name="Rohde M."/>
            <person name="Galperin M.Y."/>
            <person name="Jogler C."/>
        </authorList>
    </citation>
    <scope>NUCLEOTIDE SEQUENCE [LARGE SCALE GENOMIC DNA]</scope>
    <source>
        <strain evidence="2 3">Pla108</strain>
    </source>
</reference>
<organism evidence="2 3">
    <name type="scientific">Botrimarina colliarenosi</name>
    <dbReference type="NCBI Taxonomy" id="2528001"/>
    <lineage>
        <taxon>Bacteria</taxon>
        <taxon>Pseudomonadati</taxon>
        <taxon>Planctomycetota</taxon>
        <taxon>Planctomycetia</taxon>
        <taxon>Pirellulales</taxon>
        <taxon>Lacipirellulaceae</taxon>
        <taxon>Botrimarina</taxon>
    </lineage>
</organism>
<proteinExistence type="predicted"/>
<evidence type="ECO:0008006" key="4">
    <source>
        <dbReference type="Google" id="ProtNLM"/>
    </source>
</evidence>
<sequence length="699" mass="70143" precursor="true">MRLVAIALLIGPMSARAQETFSFIGPAGTASWTSAANWSGGSGAFSSWPGEAPQPGFRDNATVVGNWPMGNTVDLGSTSVKLDVLRMGSTGLGATTIAGAGGATLTANQIEPAGSLFATNRLTVDLLLDGSLQFSNATNAMTLEGSLINGSPDALQRTVTNNTDRSLLVNGPVILSDTPGAAGDLRFVNGGISQMVLNGVISDGAAPGGRVIFARGNFDHVAPNTNTGVTQLGDNDPNVGSTHTIHTDTSLGLGRIAIGGGNELKVIRGADGKGTRTLANEFQIARDVVFSGSQAIVLNGTVFQSNGRSVINQMSATTTLTFNGPIYASNTTDVREWTFDGVGQTIVNGVIDDSLTAPLLTGASVANRGPGRTILTNPAVAAYGGATRVVEGVLQLGAGGAAVGLNGDVVNGSATLEVNHSGSLDFNTLVAGSLTFRHTGSGVTTLSRKNTSTGLYEVSGGTLLVDGSAGAVTVSHAELGGTGSLGAVTAQNQGVIAPGSDGVGALAAASLSMQAGSLLKIEVGSASHDVLSVSGNASLDGELALSLAGYPADPFAELTVLTASALSGSFSNITSGSRLATMDGFGSYVVSVDPLAGEVRLSDFESAVLLGDFNDDGLVDAADYTVWRDNLGQPAGALANDVDGALQGGTIGPAQYDRWAANYGATAAPTVAIPEPATLALAALFATGAAAHLPRKKTP</sequence>
<dbReference type="AlphaFoldDB" id="A0A5C6AJD9"/>
<dbReference type="PROSITE" id="PS00018">
    <property type="entry name" value="EF_HAND_1"/>
    <property type="match status" value="1"/>
</dbReference>
<evidence type="ECO:0000256" key="1">
    <source>
        <dbReference type="SAM" id="SignalP"/>
    </source>
</evidence>
<comment type="caution">
    <text evidence="2">The sequence shown here is derived from an EMBL/GenBank/DDBJ whole genome shotgun (WGS) entry which is preliminary data.</text>
</comment>
<dbReference type="Proteomes" id="UP000317421">
    <property type="component" value="Unassembled WGS sequence"/>
</dbReference>
<evidence type="ECO:0000313" key="2">
    <source>
        <dbReference type="EMBL" id="TWT99285.1"/>
    </source>
</evidence>
<dbReference type="InterPro" id="IPR018247">
    <property type="entry name" value="EF_Hand_1_Ca_BS"/>
</dbReference>
<keyword evidence="3" id="KW-1185">Reference proteome</keyword>
<evidence type="ECO:0000313" key="3">
    <source>
        <dbReference type="Proteomes" id="UP000317421"/>
    </source>
</evidence>
<feature type="chain" id="PRO_5022784962" description="Autotransporter-associated beta strand repeat protein" evidence="1">
    <location>
        <begin position="18"/>
        <end position="699"/>
    </location>
</feature>
<name>A0A5C6AJD9_9BACT</name>
<gene>
    <name evidence="2" type="ORF">Pla108_02200</name>
</gene>
<accession>A0A5C6AJD9</accession>
<dbReference type="EMBL" id="SJPR01000001">
    <property type="protein sequence ID" value="TWT99285.1"/>
    <property type="molecule type" value="Genomic_DNA"/>
</dbReference>